<keyword evidence="9" id="KW-1185">Reference proteome</keyword>
<dbReference type="CDD" id="cd18870">
    <property type="entry name" value="NUDIX_AcylCoAdiphos_Nudt19"/>
    <property type="match status" value="1"/>
</dbReference>
<evidence type="ECO:0000256" key="3">
    <source>
        <dbReference type="ARBA" id="ARBA00022723"/>
    </source>
</evidence>
<protein>
    <recommendedName>
        <fullName evidence="7">Nudix hydrolase domain-containing protein</fullName>
    </recommendedName>
</protein>
<organism evidence="8 9">
    <name type="scientific">Microlunatus aurantiacus</name>
    <dbReference type="NCBI Taxonomy" id="446786"/>
    <lineage>
        <taxon>Bacteria</taxon>
        <taxon>Bacillati</taxon>
        <taxon>Actinomycetota</taxon>
        <taxon>Actinomycetes</taxon>
        <taxon>Propionibacteriales</taxon>
        <taxon>Propionibacteriaceae</taxon>
        <taxon>Microlunatus</taxon>
    </lineage>
</organism>
<evidence type="ECO:0000313" key="9">
    <source>
        <dbReference type="Proteomes" id="UP001500051"/>
    </source>
</evidence>
<keyword evidence="3" id="KW-0479">Metal-binding</keyword>
<dbReference type="SUPFAM" id="SSF55811">
    <property type="entry name" value="Nudix"/>
    <property type="match status" value="1"/>
</dbReference>
<reference evidence="9" key="1">
    <citation type="journal article" date="2019" name="Int. J. Syst. Evol. Microbiol.">
        <title>The Global Catalogue of Microorganisms (GCM) 10K type strain sequencing project: providing services to taxonomists for standard genome sequencing and annotation.</title>
        <authorList>
            <consortium name="The Broad Institute Genomics Platform"/>
            <consortium name="The Broad Institute Genome Sequencing Center for Infectious Disease"/>
            <person name="Wu L."/>
            <person name="Ma J."/>
        </authorList>
    </citation>
    <scope>NUCLEOTIDE SEQUENCE [LARGE SCALE GENOMIC DNA]</scope>
    <source>
        <strain evidence="9">JCM 16548</strain>
    </source>
</reference>
<evidence type="ECO:0000256" key="1">
    <source>
        <dbReference type="ARBA" id="ARBA00001936"/>
    </source>
</evidence>
<keyword evidence="5" id="KW-0460">Magnesium</keyword>
<evidence type="ECO:0000259" key="7">
    <source>
        <dbReference type="PROSITE" id="PS51462"/>
    </source>
</evidence>
<keyword evidence="4" id="KW-0378">Hydrolase</keyword>
<name>A0ABP7EL56_9ACTN</name>
<sequence length="225" mass="23563">MPSHSLSVLASLAPAVPSTLAQLAEGWDPAAPPSHPRAAASVVLCRDGDGGVETYLLHRHARMAFAASVAVFPGGGLEPVDASAPDPLLASGLRETHEETGVRLAAADVVRWAHWITPVVQPLRYDTHFFLAALPPGQTAEDLSTETEGAGWTSPADALTAYGAGELALMPPTLSILTELADLPSVTAALEVGRDRVVETALPEVVRAGAGWVYRYPGPRAEARR</sequence>
<dbReference type="Pfam" id="PF00293">
    <property type="entry name" value="NUDIX"/>
    <property type="match status" value="1"/>
</dbReference>
<evidence type="ECO:0000256" key="6">
    <source>
        <dbReference type="ARBA" id="ARBA00023211"/>
    </source>
</evidence>
<dbReference type="PROSITE" id="PS51462">
    <property type="entry name" value="NUDIX"/>
    <property type="match status" value="1"/>
</dbReference>
<comment type="cofactor">
    <cofactor evidence="1">
        <name>Mn(2+)</name>
        <dbReference type="ChEBI" id="CHEBI:29035"/>
    </cofactor>
</comment>
<dbReference type="RefSeq" id="WP_344814717.1">
    <property type="nucleotide sequence ID" value="NZ_BAAAYX010000035.1"/>
</dbReference>
<dbReference type="InterPro" id="IPR000086">
    <property type="entry name" value="NUDIX_hydrolase_dom"/>
</dbReference>
<feature type="domain" description="Nudix hydrolase" evidence="7">
    <location>
        <begin position="35"/>
        <end position="175"/>
    </location>
</feature>
<dbReference type="InterPro" id="IPR015797">
    <property type="entry name" value="NUDIX_hydrolase-like_dom_sf"/>
</dbReference>
<dbReference type="PANTHER" id="PTHR12318:SF0">
    <property type="entry name" value="ACYL-COENZYME A DIPHOSPHATASE NUDT19"/>
    <property type="match status" value="1"/>
</dbReference>
<evidence type="ECO:0000256" key="5">
    <source>
        <dbReference type="ARBA" id="ARBA00022842"/>
    </source>
</evidence>
<comment type="caution">
    <text evidence="8">The sequence shown here is derived from an EMBL/GenBank/DDBJ whole genome shotgun (WGS) entry which is preliminary data.</text>
</comment>
<evidence type="ECO:0000256" key="4">
    <source>
        <dbReference type="ARBA" id="ARBA00022801"/>
    </source>
</evidence>
<accession>A0ABP7EL56</accession>
<gene>
    <name evidence="8" type="ORF">GCM10022204_45040</name>
</gene>
<dbReference type="Proteomes" id="UP001500051">
    <property type="component" value="Unassembled WGS sequence"/>
</dbReference>
<dbReference type="InterPro" id="IPR039121">
    <property type="entry name" value="NUDT19"/>
</dbReference>
<keyword evidence="6" id="KW-0464">Manganese</keyword>
<comment type="cofactor">
    <cofactor evidence="2">
        <name>Mg(2+)</name>
        <dbReference type="ChEBI" id="CHEBI:18420"/>
    </cofactor>
</comment>
<dbReference type="Gene3D" id="3.90.79.10">
    <property type="entry name" value="Nucleoside Triphosphate Pyrophosphohydrolase"/>
    <property type="match status" value="2"/>
</dbReference>
<dbReference type="PANTHER" id="PTHR12318">
    <property type="entry name" value="TESTOSTERONE-REGULATED PROTEIN RP2"/>
    <property type="match status" value="1"/>
</dbReference>
<proteinExistence type="predicted"/>
<evidence type="ECO:0000313" key="8">
    <source>
        <dbReference type="EMBL" id="GAA3719934.1"/>
    </source>
</evidence>
<evidence type="ECO:0000256" key="2">
    <source>
        <dbReference type="ARBA" id="ARBA00001946"/>
    </source>
</evidence>
<dbReference type="EMBL" id="BAAAYX010000035">
    <property type="protein sequence ID" value="GAA3719934.1"/>
    <property type="molecule type" value="Genomic_DNA"/>
</dbReference>